<dbReference type="Proteomes" id="UP000826709">
    <property type="component" value="Chromosome"/>
</dbReference>
<reference evidence="1" key="2">
    <citation type="submission" date="2019-03" db="EMBL/GenBank/DDBJ databases">
        <authorList>
            <person name="Chen S.-C."/>
            <person name="Wu S.-Y."/>
            <person name="Lai M.-C."/>
        </authorList>
    </citation>
    <scope>NUCLEOTIDE SEQUENCE</scope>
    <source>
        <strain evidence="1">ML15</strain>
    </source>
</reference>
<sequence length="165" mass="18222">MVEINQIPAEVRWSLATRAMTAVPIAYSRAVRRRFGNGFEDLDEEVWEEIGKSQAGLARAFNFPLRDAGDVARAFGALSTLLLGPELQGEMKVAADRDCAALYTTACPMVSRAREIGEETPSLCPACRTYTATAVAALNPEYEVTYRSGICVGDRRCEMRIEPRR</sequence>
<dbReference type="RefSeq" id="WP_220680528.1">
    <property type="nucleotide sequence ID" value="NZ_CP037968.1"/>
</dbReference>
<dbReference type="OrthoDB" id="70051at2157"/>
<evidence type="ECO:0000313" key="2">
    <source>
        <dbReference type="Proteomes" id="UP000826709"/>
    </source>
</evidence>
<gene>
    <name evidence="1" type="ORF">E2N92_07135</name>
</gene>
<keyword evidence="2" id="KW-1185">Reference proteome</keyword>
<dbReference type="EMBL" id="CP037968">
    <property type="protein sequence ID" value="QYZ79225.1"/>
    <property type="molecule type" value="Genomic_DNA"/>
</dbReference>
<organism evidence="1 2">
    <name type="scientific">Methanofollis formosanus</name>
    <dbReference type="NCBI Taxonomy" id="299308"/>
    <lineage>
        <taxon>Archaea</taxon>
        <taxon>Methanobacteriati</taxon>
        <taxon>Methanobacteriota</taxon>
        <taxon>Stenosarchaea group</taxon>
        <taxon>Methanomicrobia</taxon>
        <taxon>Methanomicrobiales</taxon>
        <taxon>Methanomicrobiaceae</taxon>
        <taxon>Methanofollis</taxon>
    </lineage>
</organism>
<name>A0A8G1A287_9EURY</name>
<reference evidence="1" key="1">
    <citation type="journal article" date="2005" name="Int. J. Syst. Evol. Microbiol.">
        <title>Methanofollis formosanus sp. nov., isolated from a fish pond.</title>
        <authorList>
            <person name="Wu S.Y."/>
            <person name="Chen S.C."/>
            <person name="Lai M.C."/>
        </authorList>
    </citation>
    <scope>NUCLEOTIDE SEQUENCE</scope>
    <source>
        <strain evidence="1">ML15</strain>
    </source>
</reference>
<accession>A0A8G1A287</accession>
<evidence type="ECO:0008006" key="3">
    <source>
        <dbReference type="Google" id="ProtNLM"/>
    </source>
</evidence>
<protein>
    <recommendedName>
        <fullName evidence="3">L-2-amino-thiazoline-4-carboxylic acid hydrolase</fullName>
    </recommendedName>
</protein>
<dbReference type="KEGG" id="mfk:E2N92_07135"/>
<dbReference type="AlphaFoldDB" id="A0A8G1A287"/>
<evidence type="ECO:0000313" key="1">
    <source>
        <dbReference type="EMBL" id="QYZ79225.1"/>
    </source>
</evidence>
<proteinExistence type="predicted"/>